<dbReference type="InterPro" id="IPR020855">
    <property type="entry name" value="Ureohydrolase_Mn_BS"/>
</dbReference>
<proteinExistence type="inferred from homology"/>
<keyword evidence="6" id="KW-1185">Reference proteome</keyword>
<evidence type="ECO:0000256" key="2">
    <source>
        <dbReference type="ARBA" id="ARBA00022723"/>
    </source>
</evidence>
<reference evidence="5" key="1">
    <citation type="submission" date="2020-10" db="EMBL/GenBank/DDBJ databases">
        <title>Phylogeny of dyella-like bacteria.</title>
        <authorList>
            <person name="Fu J."/>
        </authorList>
    </citation>
    <scope>NUCLEOTIDE SEQUENCE</scope>
    <source>
        <strain evidence="5">DHON07</strain>
    </source>
</reference>
<evidence type="ECO:0000313" key="6">
    <source>
        <dbReference type="Proteomes" id="UP001430193"/>
    </source>
</evidence>
<protein>
    <submittedName>
        <fullName evidence="5">Arginase family protein</fullName>
    </submittedName>
</protein>
<comment type="similarity">
    <text evidence="1">Belongs to the arginase family. Agmatinase subfamily.</text>
</comment>
<dbReference type="InterPro" id="IPR023696">
    <property type="entry name" value="Ureohydrolase_dom_sf"/>
</dbReference>
<dbReference type="SUPFAM" id="SSF52768">
    <property type="entry name" value="Arginase/deacetylase"/>
    <property type="match status" value="1"/>
</dbReference>
<organism evidence="5 6">
    <name type="scientific">Dyella mobilis</name>
    <dbReference type="NCBI Taxonomy" id="1849582"/>
    <lineage>
        <taxon>Bacteria</taxon>
        <taxon>Pseudomonadati</taxon>
        <taxon>Pseudomonadota</taxon>
        <taxon>Gammaproteobacteria</taxon>
        <taxon>Lysobacterales</taxon>
        <taxon>Rhodanobacteraceae</taxon>
        <taxon>Dyella</taxon>
    </lineage>
</organism>
<dbReference type="EMBL" id="JADIKF010000035">
    <property type="protein sequence ID" value="MBM7128746.1"/>
    <property type="molecule type" value="Genomic_DNA"/>
</dbReference>
<evidence type="ECO:0000256" key="4">
    <source>
        <dbReference type="RuleBase" id="RU003684"/>
    </source>
</evidence>
<evidence type="ECO:0000313" key="5">
    <source>
        <dbReference type="EMBL" id="MBM7128746.1"/>
    </source>
</evidence>
<evidence type="ECO:0000256" key="3">
    <source>
        <dbReference type="ARBA" id="ARBA00022801"/>
    </source>
</evidence>
<sequence>MTAISLLGIPHDANSSFMRGSASAPAYIRRELFSDVYSSWSETGVNLGAPGRLVDRADIIFDEKSDPWDLIEHAVAQIMELDGPLICLGGDHAITHPIMRGVRRHHPKLTILHIDAHPDIYDCYQGNPRSHTSSFARIMEERLADRLIQVGLRTINDHHRAQFERFGVEVIEAGRCHDDLRLDIATPIYLSIDIDGLDPAYAPGVAHREPGGLSPRQVINLIHRLTSPIVGADIVEYNPSCDIANITATVAAKLVKEIGGMMIMNANAQLTPKANVAETATDGVSVLGEEG</sequence>
<dbReference type="PROSITE" id="PS01053">
    <property type="entry name" value="ARGINASE_1"/>
    <property type="match status" value="1"/>
</dbReference>
<dbReference type="PANTHER" id="PTHR11358:SF26">
    <property type="entry name" value="GUANIDINO ACID HYDROLASE, MITOCHONDRIAL"/>
    <property type="match status" value="1"/>
</dbReference>
<comment type="caution">
    <text evidence="5">The sequence shown here is derived from an EMBL/GenBank/DDBJ whole genome shotgun (WGS) entry which is preliminary data.</text>
</comment>
<dbReference type="Pfam" id="PF00491">
    <property type="entry name" value="Arginase"/>
    <property type="match status" value="1"/>
</dbReference>
<dbReference type="PIRSF" id="PIRSF036979">
    <property type="entry name" value="Arginase"/>
    <property type="match status" value="1"/>
</dbReference>
<name>A0ABS2KC31_9GAMM</name>
<dbReference type="PANTHER" id="PTHR11358">
    <property type="entry name" value="ARGINASE/AGMATINASE"/>
    <property type="match status" value="1"/>
</dbReference>
<evidence type="ECO:0000256" key="1">
    <source>
        <dbReference type="ARBA" id="ARBA00009227"/>
    </source>
</evidence>
<dbReference type="Gene3D" id="3.40.800.10">
    <property type="entry name" value="Ureohydrolase domain"/>
    <property type="match status" value="1"/>
</dbReference>
<dbReference type="Proteomes" id="UP001430193">
    <property type="component" value="Unassembled WGS sequence"/>
</dbReference>
<keyword evidence="2" id="KW-0479">Metal-binding</keyword>
<dbReference type="InterPro" id="IPR006035">
    <property type="entry name" value="Ureohydrolase"/>
</dbReference>
<accession>A0ABS2KC31</accession>
<gene>
    <name evidence="5" type="ORF">ISS99_04355</name>
</gene>
<keyword evidence="3 4" id="KW-0378">Hydrolase</keyword>
<dbReference type="RefSeq" id="WP_204630366.1">
    <property type="nucleotide sequence ID" value="NZ_BSOC01000006.1"/>
</dbReference>
<dbReference type="PROSITE" id="PS51409">
    <property type="entry name" value="ARGINASE_2"/>
    <property type="match status" value="1"/>
</dbReference>